<feature type="domain" description="CCHC-type" evidence="3">
    <location>
        <begin position="249"/>
        <end position="263"/>
    </location>
</feature>
<evidence type="ECO:0000256" key="2">
    <source>
        <dbReference type="SAM" id="MobiDB-lite"/>
    </source>
</evidence>
<dbReference type="PANTHER" id="PTHR35317:SF10">
    <property type="entry name" value="RNA-DIRECTED DNA POLYMERASE"/>
    <property type="match status" value="1"/>
</dbReference>
<feature type="compositionally biased region" description="Basic and acidic residues" evidence="2">
    <location>
        <begin position="495"/>
        <end position="507"/>
    </location>
</feature>
<gene>
    <name evidence="4" type="ORF">G2W53_033801</name>
</gene>
<dbReference type="PANTHER" id="PTHR35317">
    <property type="entry name" value="OS04G0629600 PROTEIN"/>
    <property type="match status" value="1"/>
</dbReference>
<dbReference type="SUPFAM" id="SSF57756">
    <property type="entry name" value="Retrovirus zinc finger-like domains"/>
    <property type="match status" value="1"/>
</dbReference>
<dbReference type="GO" id="GO:0008270">
    <property type="term" value="F:zinc ion binding"/>
    <property type="evidence" value="ECO:0007669"/>
    <property type="project" value="UniProtKB-KW"/>
</dbReference>
<keyword evidence="1" id="KW-0479">Metal-binding</keyword>
<evidence type="ECO:0000256" key="1">
    <source>
        <dbReference type="PROSITE-ProRule" id="PRU00047"/>
    </source>
</evidence>
<accession>A0A834W7A9</accession>
<dbReference type="AlphaFoldDB" id="A0A834W7A9"/>
<sequence>MSSKTPAVSLHSQASSVAMFNGVNFSEWCEQVKFHLGVLDLDLALLEEKPAAITDESSEEDKSHHKAWERSNRLSLMFMRMTIANNIKTTIPQTENAKEYLKFVEERFRTADKSLAGSLMAELTTMKFDGSRSMQEHIIEMTNIAARLRSLGMTVEDSFIVQFILNSLPPEYGPFQINYNTIKDKWDINELASKLVQEEVRLKKHVSHSVNLVGQGAGEALKPKANKFKKGKTHVNAPNVERKDQKASKCHFCGKDGHFQKDCLKCKAWFEKKGKPSALGFLTIQTINPNESFLSMGNRMKASIEGIGTYRLVLDTGYHLDLLRTLYVPSVASNLISLSRLDVSGFNVTFGHGCFNLFKDSSCIGSGTLSNGLYKLKLDDVFAESLLVVHRNVGIKQKSKGYRFYCPNHSPRIVENGNAKFIENGEVSGSTERNDVTIKEVRVGVPLPISTPLLTSTSNVVPVTEVNTGQNLNEETLPEGTNSQVSDTNEPQEVPLRRSERQKRSAISDDYVDETS</sequence>
<evidence type="ECO:0000259" key="3">
    <source>
        <dbReference type="PROSITE" id="PS50158"/>
    </source>
</evidence>
<reference evidence="4" key="1">
    <citation type="submission" date="2020-09" db="EMBL/GenBank/DDBJ databases">
        <title>Genome-Enabled Discovery of Anthraquinone Biosynthesis in Senna tora.</title>
        <authorList>
            <person name="Kang S.-H."/>
            <person name="Pandey R.P."/>
            <person name="Lee C.-M."/>
            <person name="Sim J.-S."/>
            <person name="Jeong J.-T."/>
            <person name="Choi B.-S."/>
            <person name="Jung M."/>
            <person name="Ginzburg D."/>
            <person name="Zhao K."/>
            <person name="Won S.Y."/>
            <person name="Oh T.-J."/>
            <person name="Yu Y."/>
            <person name="Kim N.-H."/>
            <person name="Lee O.R."/>
            <person name="Lee T.-H."/>
            <person name="Bashyal P."/>
            <person name="Kim T.-S."/>
            <person name="Lee W.-H."/>
            <person name="Kawkins C."/>
            <person name="Kim C.-K."/>
            <person name="Kim J.S."/>
            <person name="Ahn B.O."/>
            <person name="Rhee S.Y."/>
            <person name="Sohng J.K."/>
        </authorList>
    </citation>
    <scope>NUCLEOTIDE SEQUENCE</scope>
    <source>
        <tissue evidence="4">Leaf</tissue>
    </source>
</reference>
<evidence type="ECO:0000313" key="5">
    <source>
        <dbReference type="Proteomes" id="UP000634136"/>
    </source>
</evidence>
<dbReference type="Pfam" id="PF22936">
    <property type="entry name" value="Pol_BBD"/>
    <property type="match status" value="1"/>
</dbReference>
<dbReference type="GO" id="GO:0003676">
    <property type="term" value="F:nucleic acid binding"/>
    <property type="evidence" value="ECO:0007669"/>
    <property type="project" value="InterPro"/>
</dbReference>
<feature type="region of interest" description="Disordered" evidence="2">
    <location>
        <begin position="469"/>
        <end position="516"/>
    </location>
</feature>
<dbReference type="InterPro" id="IPR036875">
    <property type="entry name" value="Znf_CCHC_sf"/>
</dbReference>
<keyword evidence="1" id="KW-0863">Zinc-finger</keyword>
<comment type="caution">
    <text evidence="4">The sequence shown here is derived from an EMBL/GenBank/DDBJ whole genome shotgun (WGS) entry which is preliminary data.</text>
</comment>
<feature type="compositionally biased region" description="Polar residues" evidence="2">
    <location>
        <begin position="469"/>
        <end position="491"/>
    </location>
</feature>
<dbReference type="Proteomes" id="UP000634136">
    <property type="component" value="Unassembled WGS sequence"/>
</dbReference>
<organism evidence="4 5">
    <name type="scientific">Senna tora</name>
    <dbReference type="NCBI Taxonomy" id="362788"/>
    <lineage>
        <taxon>Eukaryota</taxon>
        <taxon>Viridiplantae</taxon>
        <taxon>Streptophyta</taxon>
        <taxon>Embryophyta</taxon>
        <taxon>Tracheophyta</taxon>
        <taxon>Spermatophyta</taxon>
        <taxon>Magnoliopsida</taxon>
        <taxon>eudicotyledons</taxon>
        <taxon>Gunneridae</taxon>
        <taxon>Pentapetalae</taxon>
        <taxon>rosids</taxon>
        <taxon>fabids</taxon>
        <taxon>Fabales</taxon>
        <taxon>Fabaceae</taxon>
        <taxon>Caesalpinioideae</taxon>
        <taxon>Cassia clade</taxon>
        <taxon>Senna</taxon>
    </lineage>
</organism>
<keyword evidence="1" id="KW-0862">Zinc</keyword>
<keyword evidence="5" id="KW-1185">Reference proteome</keyword>
<dbReference type="OrthoDB" id="1418838at2759"/>
<dbReference type="EMBL" id="JAAIUW010000010">
    <property type="protein sequence ID" value="KAF7812825.1"/>
    <property type="molecule type" value="Genomic_DNA"/>
</dbReference>
<dbReference type="PROSITE" id="PS50158">
    <property type="entry name" value="ZF_CCHC"/>
    <property type="match status" value="1"/>
</dbReference>
<dbReference type="InterPro" id="IPR054722">
    <property type="entry name" value="PolX-like_BBD"/>
</dbReference>
<name>A0A834W7A9_9FABA</name>
<dbReference type="Pfam" id="PF14223">
    <property type="entry name" value="Retrotran_gag_2"/>
    <property type="match status" value="1"/>
</dbReference>
<evidence type="ECO:0000313" key="4">
    <source>
        <dbReference type="EMBL" id="KAF7812825.1"/>
    </source>
</evidence>
<protein>
    <submittedName>
        <fullName evidence="4">Retrovirus-related Pol polyprotein from transposon TNT 1-94</fullName>
    </submittedName>
</protein>
<dbReference type="InterPro" id="IPR001878">
    <property type="entry name" value="Znf_CCHC"/>
</dbReference>
<proteinExistence type="predicted"/>